<dbReference type="PANTHER" id="PTHR12049">
    <property type="entry name" value="PROTEIN ARGININE METHYLTRANSFERASE NDUFAF7, MITOCHONDRIAL"/>
    <property type="match status" value="1"/>
</dbReference>
<comment type="catalytic activity">
    <reaction evidence="6 7">
        <text>L-arginyl-[protein] + 2 S-adenosyl-L-methionine = N(omega),N(omega)'-dimethyl-L-arginyl-[protein] + 2 S-adenosyl-L-homocysteine + 2 H(+)</text>
        <dbReference type="Rhea" id="RHEA:48108"/>
        <dbReference type="Rhea" id="RHEA-COMP:10532"/>
        <dbReference type="Rhea" id="RHEA-COMP:11992"/>
        <dbReference type="ChEBI" id="CHEBI:15378"/>
        <dbReference type="ChEBI" id="CHEBI:29965"/>
        <dbReference type="ChEBI" id="CHEBI:57856"/>
        <dbReference type="ChEBI" id="CHEBI:59789"/>
        <dbReference type="ChEBI" id="CHEBI:88221"/>
        <dbReference type="EC" id="2.1.1.320"/>
    </reaction>
</comment>
<comment type="subcellular location">
    <subcellularLocation>
        <location evidence="1 7">Mitochondrion</location>
    </subcellularLocation>
</comment>
<dbReference type="GO" id="GO:0032259">
    <property type="term" value="P:methylation"/>
    <property type="evidence" value="ECO:0007669"/>
    <property type="project" value="UniProtKB-KW"/>
</dbReference>
<reference evidence="9" key="1">
    <citation type="submission" date="2013-02" db="EMBL/GenBank/DDBJ databases">
        <authorList>
            <person name="Hughes D."/>
        </authorList>
    </citation>
    <scope>NUCLEOTIDE SEQUENCE</scope>
    <source>
        <strain>Durham</strain>
        <strain evidence="9">NC isolate 2 -- Noor lab</strain>
    </source>
</reference>
<dbReference type="GO" id="GO:0005739">
    <property type="term" value="C:mitochondrion"/>
    <property type="evidence" value="ECO:0007669"/>
    <property type="project" value="UniProtKB-SubCell"/>
</dbReference>
<dbReference type="EC" id="2.1.1.320" evidence="7"/>
<organism evidence="8 9">
    <name type="scientific">Megaselia scalaris</name>
    <name type="common">Humpbacked fly</name>
    <name type="synonym">Phora scalaris</name>
    <dbReference type="NCBI Taxonomy" id="36166"/>
    <lineage>
        <taxon>Eukaryota</taxon>
        <taxon>Metazoa</taxon>
        <taxon>Ecdysozoa</taxon>
        <taxon>Arthropoda</taxon>
        <taxon>Hexapoda</taxon>
        <taxon>Insecta</taxon>
        <taxon>Pterygota</taxon>
        <taxon>Neoptera</taxon>
        <taxon>Endopterygota</taxon>
        <taxon>Diptera</taxon>
        <taxon>Brachycera</taxon>
        <taxon>Muscomorpha</taxon>
        <taxon>Platypezoidea</taxon>
        <taxon>Phoridae</taxon>
        <taxon>Megaseliini</taxon>
        <taxon>Megaselia</taxon>
    </lineage>
</organism>
<evidence type="ECO:0000256" key="1">
    <source>
        <dbReference type="ARBA" id="ARBA00004173"/>
    </source>
</evidence>
<dbReference type="PANTHER" id="PTHR12049:SF7">
    <property type="entry name" value="PROTEIN ARGININE METHYLTRANSFERASE NDUFAF7, MITOCHONDRIAL"/>
    <property type="match status" value="1"/>
</dbReference>
<dbReference type="EMBL" id="CAQQ02057161">
    <property type="status" value="NOT_ANNOTATED_CDS"/>
    <property type="molecule type" value="Genomic_DNA"/>
</dbReference>
<dbReference type="EnsemblMetazoa" id="MESCA003218-RA">
    <property type="protein sequence ID" value="MESCA003218-PA"/>
    <property type="gene ID" value="MESCA003218"/>
</dbReference>
<dbReference type="OMA" id="YYHPQRN"/>
<proteinExistence type="inferred from homology"/>
<keyword evidence="4 7" id="KW-0808">Transferase</keyword>
<dbReference type="Proteomes" id="UP000015102">
    <property type="component" value="Unassembled WGS sequence"/>
</dbReference>
<protein>
    <recommendedName>
        <fullName evidence="7">Protein arginine methyltransferase NDUFAF7</fullName>
        <ecNumber evidence="7">2.1.1.320</ecNumber>
    </recommendedName>
</protein>
<evidence type="ECO:0000313" key="9">
    <source>
        <dbReference type="Proteomes" id="UP000015102"/>
    </source>
</evidence>
<name>T1GIE4_MEGSC</name>
<evidence type="ECO:0000256" key="5">
    <source>
        <dbReference type="ARBA" id="ARBA00023128"/>
    </source>
</evidence>
<dbReference type="AlphaFoldDB" id="T1GIE4"/>
<dbReference type="GO" id="GO:0032981">
    <property type="term" value="P:mitochondrial respiratory chain complex I assembly"/>
    <property type="evidence" value="ECO:0007669"/>
    <property type="project" value="TreeGrafter"/>
</dbReference>
<keyword evidence="5 7" id="KW-0496">Mitochondrion</keyword>
<evidence type="ECO:0000256" key="6">
    <source>
        <dbReference type="ARBA" id="ARBA00048612"/>
    </source>
</evidence>
<comment type="function">
    <text evidence="7">Arginine methyltransferase involved in the assembly or stability of mitochondrial NADH:ubiquinone oxidoreductase complex (complex I).</text>
</comment>
<dbReference type="SUPFAM" id="SSF53335">
    <property type="entry name" value="S-adenosyl-L-methionine-dependent methyltransferases"/>
    <property type="match status" value="1"/>
</dbReference>
<sequence>LISVWCVNEWRKIGSPSPFQLIELGPGRGTLMADVLKVLSHFKLNKNMSIHFVEVSPYLSKLQAQKLCYKHSEISSQDSPHYREGETISGSKIFWYNRIEDVPQEFSIVLAHEFFDALPTHKLQKDSNGLWKEILVDINPERIEELRFVISKSQTPISKIFKPYKDDLRDCLEYNIETERIVRHLATRFERDGGFGLFMDYGHFGEKNDTFRAFKKHKLHDPLVEPGSADLTSDVDFKHIKQVAEEDGKLITFGPVEQGTFLNNMEGPVRLQILLEILYQKIKQISKVAIKC</sequence>
<dbReference type="Pfam" id="PF02636">
    <property type="entry name" value="Methyltransf_28"/>
    <property type="match status" value="1"/>
</dbReference>
<dbReference type="InterPro" id="IPR003788">
    <property type="entry name" value="NDUFAF7"/>
</dbReference>
<accession>T1GIE4</accession>
<evidence type="ECO:0000256" key="2">
    <source>
        <dbReference type="ARBA" id="ARBA00005891"/>
    </source>
</evidence>
<dbReference type="STRING" id="36166.T1GIE4"/>
<reference evidence="8" key="2">
    <citation type="submission" date="2015-06" db="UniProtKB">
        <authorList>
            <consortium name="EnsemblMetazoa"/>
        </authorList>
    </citation>
    <scope>IDENTIFICATION</scope>
</reference>
<evidence type="ECO:0000313" key="8">
    <source>
        <dbReference type="EnsemblMetazoa" id="MESCA003218-PA"/>
    </source>
</evidence>
<keyword evidence="9" id="KW-1185">Reference proteome</keyword>
<dbReference type="InterPro" id="IPR038375">
    <property type="entry name" value="NDUFAF7_sf"/>
</dbReference>
<evidence type="ECO:0000256" key="3">
    <source>
        <dbReference type="ARBA" id="ARBA00022603"/>
    </source>
</evidence>
<dbReference type="HOGENOM" id="CLU_024840_3_1_1"/>
<keyword evidence="3 7" id="KW-0489">Methyltransferase</keyword>
<evidence type="ECO:0000256" key="4">
    <source>
        <dbReference type="ARBA" id="ARBA00022679"/>
    </source>
</evidence>
<dbReference type="InterPro" id="IPR029063">
    <property type="entry name" value="SAM-dependent_MTases_sf"/>
</dbReference>
<dbReference type="Gene3D" id="3.40.50.12710">
    <property type="match status" value="1"/>
</dbReference>
<comment type="similarity">
    <text evidence="2 7">Belongs to the NDUFAF7 family.</text>
</comment>
<dbReference type="GO" id="GO:0035243">
    <property type="term" value="F:protein-arginine omega-N symmetric methyltransferase activity"/>
    <property type="evidence" value="ECO:0007669"/>
    <property type="project" value="UniProtKB-EC"/>
</dbReference>
<evidence type="ECO:0000256" key="7">
    <source>
        <dbReference type="RuleBase" id="RU364114"/>
    </source>
</evidence>